<evidence type="ECO:0000313" key="2">
    <source>
        <dbReference type="EMBL" id="GJS74691.1"/>
    </source>
</evidence>
<sequence>MIYMPIRSYSLLRHALSPISLNLLYYRRATPRLSHEGSLSPAICSSVSLLGSLSNDHKSSLSDHYGESILCKVDGGDNGSGGGGDGGGGGSDGDLHLLRDTEGEGEGDGDGDDGVDDCDGDMYLLQGGATISSMITASMVGGRVNGGRTVFLGPHIWLTISIRSWSITYDGRSSNDSEAVSDIGANSSTVVGKAAPLASESVVRYHSLVIDPKSLLKELIPLAWTYSIKISSLREQKSDHDAYDNQLIQETYHTSLSKEFKN</sequence>
<feature type="region of interest" description="Disordered" evidence="1">
    <location>
        <begin position="76"/>
        <end position="116"/>
    </location>
</feature>
<keyword evidence="3" id="KW-1185">Reference proteome</keyword>
<feature type="compositionally biased region" description="Gly residues" evidence="1">
    <location>
        <begin position="76"/>
        <end position="92"/>
    </location>
</feature>
<gene>
    <name evidence="2" type="ORF">Tco_0707532</name>
</gene>
<dbReference type="Proteomes" id="UP001151760">
    <property type="component" value="Unassembled WGS sequence"/>
</dbReference>
<reference evidence="2" key="2">
    <citation type="submission" date="2022-01" db="EMBL/GenBank/DDBJ databases">
        <authorList>
            <person name="Yamashiro T."/>
            <person name="Shiraishi A."/>
            <person name="Satake H."/>
            <person name="Nakayama K."/>
        </authorList>
    </citation>
    <scope>NUCLEOTIDE SEQUENCE</scope>
</reference>
<protein>
    <submittedName>
        <fullName evidence="2">Uncharacterized protein</fullName>
    </submittedName>
</protein>
<proteinExistence type="predicted"/>
<reference evidence="2" key="1">
    <citation type="journal article" date="2022" name="Int. J. Mol. Sci.">
        <title>Draft Genome of Tanacetum Coccineum: Genomic Comparison of Closely Related Tanacetum-Family Plants.</title>
        <authorList>
            <person name="Yamashiro T."/>
            <person name="Shiraishi A."/>
            <person name="Nakayama K."/>
            <person name="Satake H."/>
        </authorList>
    </citation>
    <scope>NUCLEOTIDE SEQUENCE</scope>
</reference>
<feature type="compositionally biased region" description="Basic and acidic residues" evidence="1">
    <location>
        <begin position="93"/>
        <end position="102"/>
    </location>
</feature>
<feature type="compositionally biased region" description="Acidic residues" evidence="1">
    <location>
        <begin position="103"/>
        <end position="116"/>
    </location>
</feature>
<accession>A0ABQ4YBI7</accession>
<evidence type="ECO:0000256" key="1">
    <source>
        <dbReference type="SAM" id="MobiDB-lite"/>
    </source>
</evidence>
<name>A0ABQ4YBI7_9ASTR</name>
<evidence type="ECO:0000313" key="3">
    <source>
        <dbReference type="Proteomes" id="UP001151760"/>
    </source>
</evidence>
<comment type="caution">
    <text evidence="2">The sequence shown here is derived from an EMBL/GenBank/DDBJ whole genome shotgun (WGS) entry which is preliminary data.</text>
</comment>
<organism evidence="2 3">
    <name type="scientific">Tanacetum coccineum</name>
    <dbReference type="NCBI Taxonomy" id="301880"/>
    <lineage>
        <taxon>Eukaryota</taxon>
        <taxon>Viridiplantae</taxon>
        <taxon>Streptophyta</taxon>
        <taxon>Embryophyta</taxon>
        <taxon>Tracheophyta</taxon>
        <taxon>Spermatophyta</taxon>
        <taxon>Magnoliopsida</taxon>
        <taxon>eudicotyledons</taxon>
        <taxon>Gunneridae</taxon>
        <taxon>Pentapetalae</taxon>
        <taxon>asterids</taxon>
        <taxon>campanulids</taxon>
        <taxon>Asterales</taxon>
        <taxon>Asteraceae</taxon>
        <taxon>Asteroideae</taxon>
        <taxon>Anthemideae</taxon>
        <taxon>Anthemidinae</taxon>
        <taxon>Tanacetum</taxon>
    </lineage>
</organism>
<dbReference type="EMBL" id="BQNB010010249">
    <property type="protein sequence ID" value="GJS74691.1"/>
    <property type="molecule type" value="Genomic_DNA"/>
</dbReference>